<evidence type="ECO:0000313" key="17">
    <source>
        <dbReference type="Proteomes" id="UP000075920"/>
    </source>
</evidence>
<dbReference type="PROSITE" id="PS50071">
    <property type="entry name" value="HOMEOBOX_2"/>
    <property type="match status" value="1"/>
</dbReference>
<evidence type="ECO:0000259" key="15">
    <source>
        <dbReference type="PROSITE" id="PS50071"/>
    </source>
</evidence>
<dbReference type="SMART" id="SM00389">
    <property type="entry name" value="HOX"/>
    <property type="match status" value="1"/>
</dbReference>
<dbReference type="InterPro" id="IPR009057">
    <property type="entry name" value="Homeodomain-like_sf"/>
</dbReference>
<reference evidence="16" key="2">
    <citation type="submission" date="2022-10" db="UniProtKB">
        <authorList>
            <consortium name="EnsemblMetazoa"/>
        </authorList>
    </citation>
    <scope>IDENTIFICATION</scope>
    <source>
        <strain evidence="16">MINIMUS1</strain>
    </source>
</reference>
<dbReference type="GO" id="GO:1990837">
    <property type="term" value="F:sequence-specific double-stranded DNA binding"/>
    <property type="evidence" value="ECO:0007669"/>
    <property type="project" value="TreeGrafter"/>
</dbReference>
<evidence type="ECO:0000313" key="16">
    <source>
        <dbReference type="EnsemblMetazoa" id="AMIN016222-PA"/>
    </source>
</evidence>
<evidence type="ECO:0000256" key="1">
    <source>
        <dbReference type="ARBA" id="ARBA00004123"/>
    </source>
</evidence>
<evidence type="ECO:0000256" key="5">
    <source>
        <dbReference type="ARBA" id="ARBA00023015"/>
    </source>
</evidence>
<feature type="domain" description="Homeobox" evidence="15">
    <location>
        <begin position="24"/>
        <end position="84"/>
    </location>
</feature>
<dbReference type="CDD" id="cd00086">
    <property type="entry name" value="homeodomain"/>
    <property type="match status" value="1"/>
</dbReference>
<evidence type="ECO:0000256" key="10">
    <source>
        <dbReference type="ARBA" id="ARBA00038351"/>
    </source>
</evidence>
<dbReference type="Proteomes" id="UP000075920">
    <property type="component" value="Unassembled WGS sequence"/>
</dbReference>
<keyword evidence="7 12" id="KW-0371">Homeobox</keyword>
<feature type="region of interest" description="Disordered" evidence="14">
    <location>
        <begin position="81"/>
        <end position="124"/>
    </location>
</feature>
<comment type="similarity">
    <text evidence="10">Belongs to the paired homeobox family. Unc-4 subfamily.</text>
</comment>
<evidence type="ECO:0000256" key="9">
    <source>
        <dbReference type="ARBA" id="ARBA00023242"/>
    </source>
</evidence>
<dbReference type="InterPro" id="IPR001356">
    <property type="entry name" value="HD"/>
</dbReference>
<evidence type="ECO:0000256" key="3">
    <source>
        <dbReference type="ARBA" id="ARBA00022782"/>
    </source>
</evidence>
<feature type="DNA-binding region" description="Homeobox" evidence="12">
    <location>
        <begin position="26"/>
        <end position="85"/>
    </location>
</feature>
<evidence type="ECO:0000256" key="11">
    <source>
        <dbReference type="ARBA" id="ARBA00069290"/>
    </source>
</evidence>
<dbReference type="AlphaFoldDB" id="A0A903Z033"/>
<evidence type="ECO:0000256" key="14">
    <source>
        <dbReference type="SAM" id="MobiDB-lite"/>
    </source>
</evidence>
<keyword evidence="5" id="KW-0805">Transcription regulation</keyword>
<evidence type="ECO:0000256" key="2">
    <source>
        <dbReference type="ARBA" id="ARBA00022473"/>
    </source>
</evidence>
<evidence type="ECO:0000256" key="6">
    <source>
        <dbReference type="ARBA" id="ARBA00023125"/>
    </source>
</evidence>
<evidence type="ECO:0000256" key="7">
    <source>
        <dbReference type="ARBA" id="ARBA00023155"/>
    </source>
</evidence>
<dbReference type="EnsemblMetazoa" id="AMIN016222-RA">
    <property type="protein sequence ID" value="AMIN016222-PA"/>
    <property type="gene ID" value="AMIN016222"/>
</dbReference>
<feature type="compositionally biased region" description="Acidic residues" evidence="14">
    <location>
        <begin position="163"/>
        <end position="178"/>
    </location>
</feature>
<protein>
    <recommendedName>
        <fullName evidence="11">Homeobox protein unc-4</fullName>
    </recommendedName>
</protein>
<keyword evidence="17" id="KW-1185">Reference proteome</keyword>
<comment type="subcellular location">
    <subcellularLocation>
        <location evidence="1 12 13">Nucleus</location>
    </subcellularLocation>
</comment>
<evidence type="ECO:0000256" key="12">
    <source>
        <dbReference type="PROSITE-ProRule" id="PRU00108"/>
    </source>
</evidence>
<feature type="compositionally biased region" description="Basic residues" evidence="14">
    <location>
        <begin position="81"/>
        <end position="91"/>
    </location>
</feature>
<dbReference type="PANTHER" id="PTHR46799:SF1">
    <property type="entry name" value="HOMEOBOX PROTEIN UNC-4 HOMOLOG"/>
    <property type="match status" value="1"/>
</dbReference>
<dbReference type="GO" id="GO:0007399">
    <property type="term" value="P:nervous system development"/>
    <property type="evidence" value="ECO:0007669"/>
    <property type="project" value="UniProtKB-KW"/>
</dbReference>
<proteinExistence type="inferred from homology"/>
<feature type="region of interest" description="Disordered" evidence="14">
    <location>
        <begin position="1"/>
        <end position="33"/>
    </location>
</feature>
<feature type="compositionally biased region" description="Polar residues" evidence="14">
    <location>
        <begin position="1"/>
        <end position="11"/>
    </location>
</feature>
<keyword evidence="8" id="KW-0804">Transcription</keyword>
<dbReference type="PROSITE" id="PS00027">
    <property type="entry name" value="HOMEOBOX_1"/>
    <property type="match status" value="1"/>
</dbReference>
<dbReference type="GO" id="GO:0030154">
    <property type="term" value="P:cell differentiation"/>
    <property type="evidence" value="ECO:0007669"/>
    <property type="project" value="UniProtKB-KW"/>
</dbReference>
<evidence type="ECO:0000256" key="13">
    <source>
        <dbReference type="RuleBase" id="RU000682"/>
    </source>
</evidence>
<keyword evidence="2" id="KW-0217">Developmental protein</keyword>
<keyword evidence="9 12" id="KW-0539">Nucleus</keyword>
<dbReference type="GO" id="GO:0005634">
    <property type="term" value="C:nucleus"/>
    <property type="evidence" value="ECO:0007669"/>
    <property type="project" value="UniProtKB-SubCell"/>
</dbReference>
<accession>A0A903Z033</accession>
<sequence>MFFSNIFPNETGSAADGDDESSASKRRRSRTNFNSWQLEELERAFSASHYPDVFMREALAMRLDLKESRVAVWFQNRRAKWRKKEHTKKGPGRPAHNAHPQSCSGEPIPPSELRAREKARRRKKIAKALERQARKLRAKGITVDLEALKAEYLTQHRNNSGSDSEDDDDNDNDDEDPIDVVGGAESGDEPEDCSMQRRESVDGDALDETGSDIPRNSIRPNPFSIESLLYNNT</sequence>
<dbReference type="PANTHER" id="PTHR46799">
    <property type="entry name" value="HOMEOBOX PROTEIN UNC-4 HOMOLOG"/>
    <property type="match status" value="1"/>
</dbReference>
<keyword evidence="6 12" id="KW-0238">DNA-binding</keyword>
<dbReference type="SUPFAM" id="SSF46689">
    <property type="entry name" value="Homeodomain-like"/>
    <property type="match status" value="1"/>
</dbReference>
<dbReference type="InterPro" id="IPR017970">
    <property type="entry name" value="Homeobox_CS"/>
</dbReference>
<dbReference type="GO" id="GO:0000981">
    <property type="term" value="F:DNA-binding transcription factor activity, RNA polymerase II-specific"/>
    <property type="evidence" value="ECO:0007669"/>
    <property type="project" value="InterPro"/>
</dbReference>
<dbReference type="Pfam" id="PF00046">
    <property type="entry name" value="Homeodomain"/>
    <property type="match status" value="1"/>
</dbReference>
<evidence type="ECO:0000256" key="8">
    <source>
        <dbReference type="ARBA" id="ARBA00023163"/>
    </source>
</evidence>
<name>A0A903Z033_9DIPT</name>
<organism evidence="16 17">
    <name type="scientific">Anopheles minimus</name>
    <dbReference type="NCBI Taxonomy" id="112268"/>
    <lineage>
        <taxon>Eukaryota</taxon>
        <taxon>Metazoa</taxon>
        <taxon>Ecdysozoa</taxon>
        <taxon>Arthropoda</taxon>
        <taxon>Hexapoda</taxon>
        <taxon>Insecta</taxon>
        <taxon>Pterygota</taxon>
        <taxon>Neoptera</taxon>
        <taxon>Endopterygota</taxon>
        <taxon>Diptera</taxon>
        <taxon>Nematocera</taxon>
        <taxon>Culicoidea</taxon>
        <taxon>Culicidae</taxon>
        <taxon>Anophelinae</taxon>
        <taxon>Anopheles</taxon>
    </lineage>
</organism>
<reference evidence="17" key="1">
    <citation type="submission" date="2013-03" db="EMBL/GenBank/DDBJ databases">
        <title>The Genome Sequence of Anopheles minimus MINIMUS1.</title>
        <authorList>
            <consortium name="The Broad Institute Genomics Platform"/>
            <person name="Neafsey D.E."/>
            <person name="Walton C."/>
            <person name="Walker B."/>
            <person name="Young S.K."/>
            <person name="Zeng Q."/>
            <person name="Gargeya S."/>
            <person name="Fitzgerald M."/>
            <person name="Haas B."/>
            <person name="Abouelleil A."/>
            <person name="Allen A.W."/>
            <person name="Alvarado L."/>
            <person name="Arachchi H.M."/>
            <person name="Berlin A.M."/>
            <person name="Chapman S.B."/>
            <person name="Gainer-Dewar J."/>
            <person name="Goldberg J."/>
            <person name="Griggs A."/>
            <person name="Gujja S."/>
            <person name="Hansen M."/>
            <person name="Howarth C."/>
            <person name="Imamovic A."/>
            <person name="Ireland A."/>
            <person name="Larimer J."/>
            <person name="McCowan C."/>
            <person name="Murphy C."/>
            <person name="Pearson M."/>
            <person name="Poon T.W."/>
            <person name="Priest M."/>
            <person name="Roberts A."/>
            <person name="Saif S."/>
            <person name="Shea T."/>
            <person name="Sisk P."/>
            <person name="Sykes S."/>
            <person name="Wortman J."/>
            <person name="Nusbaum C."/>
            <person name="Birren B."/>
        </authorList>
    </citation>
    <scope>NUCLEOTIDE SEQUENCE [LARGE SCALE GENOMIC DNA]</scope>
    <source>
        <strain evidence="17">MINIMUS1</strain>
    </source>
</reference>
<dbReference type="Gene3D" id="1.10.10.60">
    <property type="entry name" value="Homeodomain-like"/>
    <property type="match status" value="1"/>
</dbReference>
<evidence type="ECO:0000256" key="4">
    <source>
        <dbReference type="ARBA" id="ARBA00022902"/>
    </source>
</evidence>
<keyword evidence="4" id="KW-0524">Neurogenesis</keyword>
<keyword evidence="3" id="KW-0221">Differentiation</keyword>
<feature type="region of interest" description="Disordered" evidence="14">
    <location>
        <begin position="154"/>
        <end position="233"/>
    </location>
</feature>
<dbReference type="FunFam" id="1.10.10.60:FF:000057">
    <property type="entry name" value="Short stature homeobox 2"/>
    <property type="match status" value="1"/>
</dbReference>